<dbReference type="PANTHER" id="PTHR22883:SF301">
    <property type="entry name" value="PALMITOYLTRANSFERASE ZDHHC12"/>
    <property type="match status" value="1"/>
</dbReference>
<dbReference type="Pfam" id="PF23510">
    <property type="entry name" value="Microp_apicomplexa_6"/>
    <property type="match status" value="1"/>
</dbReference>
<keyword evidence="4 10" id="KW-0812">Transmembrane</keyword>
<dbReference type="RefSeq" id="XP_028866061.1">
    <property type="nucleotide sequence ID" value="XM_029010228.1"/>
</dbReference>
<comment type="catalytic activity">
    <reaction evidence="10">
        <text>L-cysteinyl-[protein] + hexadecanoyl-CoA = S-hexadecanoyl-L-cysteinyl-[protein] + CoA</text>
        <dbReference type="Rhea" id="RHEA:36683"/>
        <dbReference type="Rhea" id="RHEA-COMP:10131"/>
        <dbReference type="Rhea" id="RHEA-COMP:11032"/>
        <dbReference type="ChEBI" id="CHEBI:29950"/>
        <dbReference type="ChEBI" id="CHEBI:57287"/>
        <dbReference type="ChEBI" id="CHEBI:57379"/>
        <dbReference type="ChEBI" id="CHEBI:74151"/>
        <dbReference type="EC" id="2.3.1.225"/>
    </reaction>
</comment>
<evidence type="ECO:0000256" key="4">
    <source>
        <dbReference type="ARBA" id="ARBA00022692"/>
    </source>
</evidence>
<keyword evidence="14" id="KW-1185">Reference proteome</keyword>
<proteinExistence type="inferred from homology"/>
<keyword evidence="5 10" id="KW-1133">Transmembrane helix</keyword>
<keyword evidence="6 10" id="KW-0472">Membrane</keyword>
<comment type="domain">
    <text evidence="10">The DHHC domain is required for palmitoyltransferase activity.</text>
</comment>
<evidence type="ECO:0000259" key="11">
    <source>
        <dbReference type="Pfam" id="PF01529"/>
    </source>
</evidence>
<keyword evidence="3 10" id="KW-0808">Transferase</keyword>
<dbReference type="PROSITE" id="PS50216">
    <property type="entry name" value="DHHC"/>
    <property type="match status" value="1"/>
</dbReference>
<dbReference type="PANTHER" id="PTHR22883">
    <property type="entry name" value="ZINC FINGER DHHC DOMAIN CONTAINING PROTEIN"/>
    <property type="match status" value="1"/>
</dbReference>
<feature type="domain" description="Microprotein" evidence="12">
    <location>
        <begin position="4"/>
        <end position="70"/>
    </location>
</feature>
<dbReference type="AlphaFoldDB" id="A0A2H6KA05"/>
<dbReference type="EMBL" id="BDSA01000001">
    <property type="protein sequence ID" value="GBE59818.1"/>
    <property type="molecule type" value="Genomic_DNA"/>
</dbReference>
<evidence type="ECO:0000256" key="1">
    <source>
        <dbReference type="ARBA" id="ARBA00004127"/>
    </source>
</evidence>
<feature type="transmembrane region" description="Helical" evidence="10">
    <location>
        <begin position="172"/>
        <end position="192"/>
    </location>
</feature>
<keyword evidence="9 10" id="KW-0012">Acyltransferase</keyword>
<evidence type="ECO:0000313" key="13">
    <source>
        <dbReference type="EMBL" id="GBE59818.1"/>
    </source>
</evidence>
<dbReference type="OrthoDB" id="9909019at2759"/>
<dbReference type="GO" id="GO:0005783">
    <property type="term" value="C:endoplasmic reticulum"/>
    <property type="evidence" value="ECO:0007669"/>
    <property type="project" value="TreeGrafter"/>
</dbReference>
<reference evidence="13 14" key="1">
    <citation type="journal article" date="2017" name="BMC Genomics">
        <title>Whole-genome assembly of Babesia ovata and comparative genomics between closely related pathogens.</title>
        <authorList>
            <person name="Yamagishi J."/>
            <person name="Asada M."/>
            <person name="Hakimi H."/>
            <person name="Tanaka T.Q."/>
            <person name="Sugimoto C."/>
            <person name="Kawazu S."/>
        </authorList>
    </citation>
    <scope>NUCLEOTIDE SEQUENCE [LARGE SCALE GENOMIC DNA]</scope>
    <source>
        <strain evidence="13 14">Miyake</strain>
    </source>
</reference>
<keyword evidence="7" id="KW-0564">Palmitate</keyword>
<sequence length="280" mass="32352">MIPPEMDDAKAYHAIPSDPDVLEEEIPSRSRWGPNPRYLIATVAALILEWATMFWVVSLGDSTRDYFVFTFMFGAAIAIVMVVNRSNPGVVPKNVDLELYQREALPATEVELNQTRFIQRWCVACRLYKPPRVKHCYECGRCISRFDHHCPWMSNCIGSNNYKMFMLFWQHYFGMQIFSVYFIGLSMSQLSATSKVSLGDGAIRSFASENPFLIFLLVLACIRLPVVAYITMANAYFICRNMTYYEYLTQPYEGKNPFDQGLCQNIYTFMALPWIDLSRE</sequence>
<evidence type="ECO:0000256" key="7">
    <source>
        <dbReference type="ARBA" id="ARBA00023139"/>
    </source>
</evidence>
<comment type="caution">
    <text evidence="13">The sequence shown here is derived from an EMBL/GenBank/DDBJ whole genome shotgun (WGS) entry which is preliminary data.</text>
</comment>
<evidence type="ECO:0000256" key="10">
    <source>
        <dbReference type="RuleBase" id="RU079119"/>
    </source>
</evidence>
<evidence type="ECO:0000256" key="8">
    <source>
        <dbReference type="ARBA" id="ARBA00023288"/>
    </source>
</evidence>
<feature type="domain" description="Palmitoyltransferase DHHC" evidence="11">
    <location>
        <begin position="119"/>
        <end position="250"/>
    </location>
</feature>
<evidence type="ECO:0000256" key="2">
    <source>
        <dbReference type="ARBA" id="ARBA00008574"/>
    </source>
</evidence>
<organism evidence="13 14">
    <name type="scientific">Babesia ovata</name>
    <dbReference type="NCBI Taxonomy" id="189622"/>
    <lineage>
        <taxon>Eukaryota</taxon>
        <taxon>Sar</taxon>
        <taxon>Alveolata</taxon>
        <taxon>Apicomplexa</taxon>
        <taxon>Aconoidasida</taxon>
        <taxon>Piroplasmida</taxon>
        <taxon>Babesiidae</taxon>
        <taxon>Babesia</taxon>
    </lineage>
</organism>
<dbReference type="Pfam" id="PF01529">
    <property type="entry name" value="DHHC"/>
    <property type="match status" value="1"/>
</dbReference>
<comment type="subcellular location">
    <subcellularLocation>
        <location evidence="1">Endomembrane system</location>
        <topology evidence="1">Multi-pass membrane protein</topology>
    </subcellularLocation>
</comment>
<evidence type="ECO:0000313" key="14">
    <source>
        <dbReference type="Proteomes" id="UP000236319"/>
    </source>
</evidence>
<dbReference type="Proteomes" id="UP000236319">
    <property type="component" value="Unassembled WGS sequence"/>
</dbReference>
<evidence type="ECO:0000259" key="12">
    <source>
        <dbReference type="Pfam" id="PF23510"/>
    </source>
</evidence>
<dbReference type="EC" id="2.3.1.225" evidence="10"/>
<feature type="transmembrane region" description="Helical" evidence="10">
    <location>
        <begin position="66"/>
        <end position="83"/>
    </location>
</feature>
<keyword evidence="8" id="KW-0449">Lipoprotein</keyword>
<evidence type="ECO:0000256" key="6">
    <source>
        <dbReference type="ARBA" id="ARBA00023136"/>
    </source>
</evidence>
<dbReference type="InterPro" id="IPR056321">
    <property type="entry name" value="Microp_dom_apicomplexa"/>
</dbReference>
<accession>A0A2H6KA05</accession>
<evidence type="ECO:0000256" key="9">
    <source>
        <dbReference type="ARBA" id="ARBA00023315"/>
    </source>
</evidence>
<evidence type="ECO:0000256" key="3">
    <source>
        <dbReference type="ARBA" id="ARBA00022679"/>
    </source>
</evidence>
<dbReference type="InterPro" id="IPR001594">
    <property type="entry name" value="Palmitoyltrfase_DHHC"/>
</dbReference>
<dbReference type="VEuPathDB" id="PiroplasmaDB:BOVATA_013110"/>
<comment type="similarity">
    <text evidence="2 10">Belongs to the DHHC palmitoyltransferase family.</text>
</comment>
<dbReference type="GO" id="GO:0006612">
    <property type="term" value="P:protein targeting to membrane"/>
    <property type="evidence" value="ECO:0007669"/>
    <property type="project" value="TreeGrafter"/>
</dbReference>
<name>A0A2H6KA05_9APIC</name>
<dbReference type="GO" id="GO:0005794">
    <property type="term" value="C:Golgi apparatus"/>
    <property type="evidence" value="ECO:0007669"/>
    <property type="project" value="TreeGrafter"/>
</dbReference>
<evidence type="ECO:0000256" key="5">
    <source>
        <dbReference type="ARBA" id="ARBA00022989"/>
    </source>
</evidence>
<protein>
    <recommendedName>
        <fullName evidence="10">Palmitoyltransferase</fullName>
        <ecNumber evidence="10">2.3.1.225</ecNumber>
    </recommendedName>
</protein>
<dbReference type="GeneID" id="39873588"/>
<feature type="transmembrane region" description="Helical" evidence="10">
    <location>
        <begin position="38"/>
        <end position="60"/>
    </location>
</feature>
<dbReference type="InterPro" id="IPR039859">
    <property type="entry name" value="PFA4/ZDH16/20/ERF2-like"/>
</dbReference>
<feature type="transmembrane region" description="Helical" evidence="10">
    <location>
        <begin position="212"/>
        <end position="237"/>
    </location>
</feature>
<gene>
    <name evidence="13" type="ORF">BOVATA_013110</name>
</gene>
<dbReference type="GO" id="GO:0019706">
    <property type="term" value="F:protein-cysteine S-palmitoyltransferase activity"/>
    <property type="evidence" value="ECO:0007669"/>
    <property type="project" value="UniProtKB-EC"/>
</dbReference>